<reference evidence="3 4" key="1">
    <citation type="submission" date="2020-08" db="EMBL/GenBank/DDBJ databases">
        <title>Genomic Encyclopedia of Type Strains, Phase IV (KMG-IV): sequencing the most valuable type-strain genomes for metagenomic binning, comparative biology and taxonomic classification.</title>
        <authorList>
            <person name="Goeker M."/>
        </authorList>
    </citation>
    <scope>NUCLEOTIDE SEQUENCE [LARGE SCALE GENOMIC DNA]</scope>
    <source>
        <strain evidence="3 4">DSM 28570</strain>
    </source>
</reference>
<proteinExistence type="predicted"/>
<feature type="chain" id="PRO_5032672913" evidence="2">
    <location>
        <begin position="22"/>
        <end position="608"/>
    </location>
</feature>
<keyword evidence="2" id="KW-0732">Signal</keyword>
<evidence type="ECO:0000313" key="3">
    <source>
        <dbReference type="EMBL" id="MBB5347770.1"/>
    </source>
</evidence>
<accession>A0A840V1P5</accession>
<protein>
    <submittedName>
        <fullName evidence="3">Uncharacterized protein</fullName>
    </submittedName>
</protein>
<dbReference type="EMBL" id="JACHEO010000006">
    <property type="protein sequence ID" value="MBB5347770.1"/>
    <property type="molecule type" value="Genomic_DNA"/>
</dbReference>
<feature type="signal peptide" evidence="2">
    <location>
        <begin position="1"/>
        <end position="21"/>
    </location>
</feature>
<organism evidence="3 4">
    <name type="scientific">Desulfoprunum benzoelyticum</name>
    <dbReference type="NCBI Taxonomy" id="1506996"/>
    <lineage>
        <taxon>Bacteria</taxon>
        <taxon>Pseudomonadati</taxon>
        <taxon>Thermodesulfobacteriota</taxon>
        <taxon>Desulfobulbia</taxon>
        <taxon>Desulfobulbales</taxon>
        <taxon>Desulfobulbaceae</taxon>
        <taxon>Desulfoprunum</taxon>
    </lineage>
</organism>
<feature type="compositionally biased region" description="Basic and acidic residues" evidence="1">
    <location>
        <begin position="573"/>
        <end position="582"/>
    </location>
</feature>
<keyword evidence="4" id="KW-1185">Reference proteome</keyword>
<gene>
    <name evidence="3" type="ORF">HNQ81_001494</name>
</gene>
<dbReference type="PROSITE" id="PS51257">
    <property type="entry name" value="PROKAR_LIPOPROTEIN"/>
    <property type="match status" value="1"/>
</dbReference>
<evidence type="ECO:0000313" key="4">
    <source>
        <dbReference type="Proteomes" id="UP000539642"/>
    </source>
</evidence>
<comment type="caution">
    <text evidence="3">The sequence shown here is derived from an EMBL/GenBank/DDBJ whole genome shotgun (WGS) entry which is preliminary data.</text>
</comment>
<evidence type="ECO:0000256" key="1">
    <source>
        <dbReference type="SAM" id="MobiDB-lite"/>
    </source>
</evidence>
<name>A0A840V1P5_9BACT</name>
<feature type="region of interest" description="Disordered" evidence="1">
    <location>
        <begin position="573"/>
        <end position="608"/>
    </location>
</feature>
<sequence>MHKTLVTAAALCGLLAVGGCAHPGRQTTPAPEPVAGPILERTIKGPLEQQSVGAAAGASLRQPAVSRNLDEALREEASGALKPPSLEAITARIEAYSGKFRRWNELNTGAGRQLSPDQRAMMGDCYRQMQRILADYNMMRTAVETGDRSDVTANSIYSGKMLVLQQRDLDFVESDCGRLVGPVAVATPGGRPDQGGQSFDGRIAALSTEKKYREIEQAWQGLSPQQQEQTSLDAKMLYADALVYLQKEEEAADLYRGIVGRMEADGRSPAELLPLRKILADLCIAIGRYQDAQAQYVQISKDYLALASVDAWARMHLPLLGGDQQASLELAAYSGLVRNYLGYLPEQDGFRIVWEAEKYLADYPRSSVAANVKAIRDEMNKAGDAWFSGIVAEIDRLAGAKKYQEAAAMIKAQRADMINDQQRDLLNARLDELGLAEAAERETTKMAQEQELEQRWNNGLQLVSSGRYDEAIKVFDGMTETELGARADAKIVEISSMAAREDRRKAADLFIRYTRTGDVEVRKNLLIESRRLLKGILVKYPRADITDKVLGNIQRVEQEMNAIDPNLIAEVDSRDTGGKVRENGWAPAYEPDDPFGAQPQGMGEPARQ</sequence>
<dbReference type="RefSeq" id="WP_183349822.1">
    <property type="nucleotide sequence ID" value="NZ_JACHEO010000006.1"/>
</dbReference>
<evidence type="ECO:0000256" key="2">
    <source>
        <dbReference type="SAM" id="SignalP"/>
    </source>
</evidence>
<dbReference type="Proteomes" id="UP000539642">
    <property type="component" value="Unassembled WGS sequence"/>
</dbReference>
<dbReference type="AlphaFoldDB" id="A0A840V1P5"/>